<feature type="transmembrane region" description="Helical" evidence="1">
    <location>
        <begin position="134"/>
        <end position="154"/>
    </location>
</feature>
<evidence type="ECO:0000259" key="2">
    <source>
        <dbReference type="Pfam" id="PF16401"/>
    </source>
</evidence>
<keyword evidence="1" id="KW-1133">Transmembrane helix</keyword>
<comment type="caution">
    <text evidence="3">The sequence shown here is derived from an EMBL/GenBank/DDBJ whole genome shotgun (WGS) entry which is preliminary data.</text>
</comment>
<evidence type="ECO:0000256" key="1">
    <source>
        <dbReference type="SAM" id="Phobius"/>
    </source>
</evidence>
<feature type="transmembrane region" description="Helical" evidence="1">
    <location>
        <begin position="265"/>
        <end position="284"/>
    </location>
</feature>
<dbReference type="Pfam" id="PF16401">
    <property type="entry name" value="DUF5009"/>
    <property type="match status" value="1"/>
</dbReference>
<keyword evidence="1" id="KW-0472">Membrane</keyword>
<accession>A0A644VFI9</accession>
<feature type="transmembrane region" description="Helical" evidence="1">
    <location>
        <begin position="12"/>
        <end position="29"/>
    </location>
</feature>
<feature type="transmembrane region" description="Helical" evidence="1">
    <location>
        <begin position="290"/>
        <end position="309"/>
    </location>
</feature>
<feature type="domain" description="DUF5009" evidence="2">
    <location>
        <begin position="5"/>
        <end position="244"/>
    </location>
</feature>
<evidence type="ECO:0000313" key="3">
    <source>
        <dbReference type="EMBL" id="MPL89452.1"/>
    </source>
</evidence>
<dbReference type="AlphaFoldDB" id="A0A644VFI9"/>
<feature type="transmembrane region" description="Helical" evidence="1">
    <location>
        <begin position="316"/>
        <end position="336"/>
    </location>
</feature>
<name>A0A644VFI9_9ZZZZ</name>
<feature type="transmembrane region" description="Helical" evidence="1">
    <location>
        <begin position="418"/>
        <end position="441"/>
    </location>
</feature>
<organism evidence="3">
    <name type="scientific">bioreactor metagenome</name>
    <dbReference type="NCBI Taxonomy" id="1076179"/>
    <lineage>
        <taxon>unclassified sequences</taxon>
        <taxon>metagenomes</taxon>
        <taxon>ecological metagenomes</taxon>
    </lineage>
</organism>
<dbReference type="EMBL" id="VSSQ01000280">
    <property type="protein sequence ID" value="MPL89452.1"/>
    <property type="molecule type" value="Genomic_DNA"/>
</dbReference>
<feature type="transmembrane region" description="Helical" evidence="1">
    <location>
        <begin position="228"/>
        <end position="245"/>
    </location>
</feature>
<feature type="transmembrane region" description="Helical" evidence="1">
    <location>
        <begin position="49"/>
        <end position="72"/>
    </location>
</feature>
<feature type="transmembrane region" description="Helical" evidence="1">
    <location>
        <begin position="356"/>
        <end position="376"/>
    </location>
</feature>
<feature type="transmembrane region" description="Helical" evidence="1">
    <location>
        <begin position="84"/>
        <end position="103"/>
    </location>
</feature>
<gene>
    <name evidence="3" type="ORF">SDC9_35488</name>
</gene>
<reference evidence="3" key="1">
    <citation type="submission" date="2019-08" db="EMBL/GenBank/DDBJ databases">
        <authorList>
            <person name="Kucharzyk K."/>
            <person name="Murdoch R.W."/>
            <person name="Higgins S."/>
            <person name="Loffler F."/>
        </authorList>
    </citation>
    <scope>NUCLEOTIDE SEQUENCE</scope>
</reference>
<sequence length="450" mass="51302">MKRYLSLDLLRGLTIFGMVFSAIIPYGVLPDWMYHIQNPPPAHNLDFSVSGIGWVDLVFPIFIFCMGVAIPFAGSSGKMGVKSIFLRFLMLWIFSYLYVFLDFSTADGWLPQLATVGGFAALFMLYMSKPPYKWIRLAGALLSIVLIIAGVLFFDEKITIYRSGIIIFLLSFIYLFGALIWFYTRDNLKLRFIVFLLILLFASVTMHFSLPVKLYAIKEVRWFFNIEYIYFLLILLPATYVGDILKGRVSLPGGFDSHERATANLFTRIMMFAYLLMFVIWMMIALYTEWSLYKMLFSVSAALIIWLLSKRVFPQYAQISLIASVMISGGGLFLFYEGAITKVPCTVSYCLFTTGISIYLLFISDFVVHWFPASYFSRIFSGAGSNPLMSYITFGALVMPVFKLTGLIHIYIAAYPQGWPWIGVARAAVAVIFTMALVAYLSEKRIFWRA</sequence>
<feature type="transmembrane region" description="Helical" evidence="1">
    <location>
        <begin position="160"/>
        <end position="183"/>
    </location>
</feature>
<feature type="transmembrane region" description="Helical" evidence="1">
    <location>
        <begin position="388"/>
        <end position="412"/>
    </location>
</feature>
<protein>
    <recommendedName>
        <fullName evidence="2">DUF5009 domain-containing protein</fullName>
    </recommendedName>
</protein>
<proteinExistence type="predicted"/>
<feature type="transmembrane region" description="Helical" evidence="1">
    <location>
        <begin position="190"/>
        <end position="208"/>
    </location>
</feature>
<dbReference type="InterPro" id="IPR032176">
    <property type="entry name" value="DUF5009"/>
</dbReference>
<keyword evidence="1" id="KW-0812">Transmembrane</keyword>